<dbReference type="AlphaFoldDB" id="E5ASC2"/>
<evidence type="ECO:0000313" key="1">
    <source>
        <dbReference type="EMBL" id="CBW75504.1"/>
    </source>
</evidence>
<evidence type="ECO:0000313" key="2">
    <source>
        <dbReference type="Proteomes" id="UP000007437"/>
    </source>
</evidence>
<sequence length="36" mass="4078">MLQRNPKIRHLTGFYRCFAANSSLCAFNPALQFASC</sequence>
<dbReference type="Proteomes" id="UP000007437">
    <property type="component" value="Chromosome"/>
</dbReference>
<dbReference type="HOGENOM" id="CLU_3355092_0_0_4"/>
<accession>E5ASC2</accession>
<organism evidence="1 2">
    <name type="scientific">Mycetohabitans rhizoxinica (strain DSM 19002 / CIP 109453 / HKI 454)</name>
    <name type="common">Paraburkholderia rhizoxinica</name>
    <dbReference type="NCBI Taxonomy" id="882378"/>
    <lineage>
        <taxon>Bacteria</taxon>
        <taxon>Pseudomonadati</taxon>
        <taxon>Pseudomonadota</taxon>
        <taxon>Betaproteobacteria</taxon>
        <taxon>Burkholderiales</taxon>
        <taxon>Burkholderiaceae</taxon>
        <taxon>Mycetohabitans</taxon>
    </lineage>
</organism>
<protein>
    <submittedName>
        <fullName evidence="1">Uncharacterized protein</fullName>
    </submittedName>
</protein>
<reference evidence="1 2" key="1">
    <citation type="journal article" date="2011" name="J. Bacteriol.">
        <title>Complete genome sequence of Burkholderia rhizoxinica, an endosymbiont of Rhizopus microsporus.</title>
        <authorList>
            <person name="Lackner G."/>
            <person name="Moebius N."/>
            <person name="Partida-Martinez L."/>
            <person name="Hertweck C."/>
        </authorList>
    </citation>
    <scope>NUCLEOTIDE SEQUENCE [LARGE SCALE GENOMIC DNA]</scope>
    <source>
        <strain evidence="2">DSM 19002 / CIP 109453 / HKI 454</strain>
    </source>
</reference>
<name>E5ASC2_MYCRK</name>
<gene>
    <name evidence="1" type="ordered locus">RBRH_03814</name>
</gene>
<dbReference type="KEGG" id="brh:RBRH_03814"/>
<dbReference type="EMBL" id="FR687359">
    <property type="protein sequence ID" value="CBW75504.1"/>
    <property type="molecule type" value="Genomic_DNA"/>
</dbReference>
<dbReference type="STRING" id="882378.RBRH_03814"/>
<proteinExistence type="predicted"/>